<dbReference type="GO" id="GO:0003723">
    <property type="term" value="F:RNA binding"/>
    <property type="evidence" value="ECO:0007669"/>
    <property type="project" value="UniProtKB-UniRule"/>
</dbReference>
<evidence type="ECO:0000313" key="3">
    <source>
        <dbReference type="EMBL" id="ODV95677.1"/>
    </source>
</evidence>
<name>A0A1E4TVB9_PACTA</name>
<keyword evidence="4" id="KW-1185">Reference proteome</keyword>
<feature type="domain" description="K Homology" evidence="2">
    <location>
        <begin position="491"/>
        <end position="582"/>
    </location>
</feature>
<keyword evidence="1" id="KW-0694">RNA-binding</keyword>
<dbReference type="OrthoDB" id="271862at2759"/>
<gene>
    <name evidence="3" type="ORF">PACTADRAFT_3366</name>
</gene>
<evidence type="ECO:0000256" key="1">
    <source>
        <dbReference type="PROSITE-ProRule" id="PRU00117"/>
    </source>
</evidence>
<reference evidence="4" key="1">
    <citation type="submission" date="2016-05" db="EMBL/GenBank/DDBJ databases">
        <title>Comparative genomics of biotechnologically important yeasts.</title>
        <authorList>
            <consortium name="DOE Joint Genome Institute"/>
            <person name="Riley R."/>
            <person name="Haridas S."/>
            <person name="Wolfe K.H."/>
            <person name="Lopes M.R."/>
            <person name="Hittinger C.T."/>
            <person name="Goker M."/>
            <person name="Salamov A."/>
            <person name="Wisecaver J."/>
            <person name="Long T.M."/>
            <person name="Aerts A.L."/>
            <person name="Barry K."/>
            <person name="Choi C."/>
            <person name="Clum A."/>
            <person name="Coughlan A.Y."/>
            <person name="Deshpande S."/>
            <person name="Douglass A.P."/>
            <person name="Hanson S.J."/>
            <person name="Klenk H.-P."/>
            <person name="Labutti K."/>
            <person name="Lapidus A."/>
            <person name="Lindquist E."/>
            <person name="Lipzen A."/>
            <person name="Meier-Kolthoff J.P."/>
            <person name="Ohm R.A."/>
            <person name="Otillar R.P."/>
            <person name="Pangilinan J."/>
            <person name="Peng Y."/>
            <person name="Rokas A."/>
            <person name="Rosa C.A."/>
            <person name="Scheuner C."/>
            <person name="Sibirny A.A."/>
            <person name="Slot J.C."/>
            <person name="Stielow J.B."/>
            <person name="Sun H."/>
            <person name="Kurtzman C.P."/>
            <person name="Blackwell M."/>
            <person name="Grigoriev I.V."/>
            <person name="Jeffries T.W."/>
        </authorList>
    </citation>
    <scope>NUCLEOTIDE SEQUENCE [LARGE SCALE GENOMIC DNA]</scope>
    <source>
        <strain evidence="4">NRRL Y-2460</strain>
    </source>
</reference>
<dbReference type="Proteomes" id="UP000094236">
    <property type="component" value="Unassembled WGS sequence"/>
</dbReference>
<dbReference type="Gene3D" id="3.30.1370.10">
    <property type="entry name" value="K Homology domain, type 1"/>
    <property type="match status" value="1"/>
</dbReference>
<dbReference type="AlphaFoldDB" id="A0A1E4TVB9"/>
<proteinExistence type="predicted"/>
<dbReference type="SUPFAM" id="SSF54791">
    <property type="entry name" value="Eukaryotic type KH-domain (KH-domain type I)"/>
    <property type="match status" value="1"/>
</dbReference>
<dbReference type="STRING" id="669874.A0A1E4TVB9"/>
<organism evidence="3 4">
    <name type="scientific">Pachysolen tannophilus NRRL Y-2460</name>
    <dbReference type="NCBI Taxonomy" id="669874"/>
    <lineage>
        <taxon>Eukaryota</taxon>
        <taxon>Fungi</taxon>
        <taxon>Dikarya</taxon>
        <taxon>Ascomycota</taxon>
        <taxon>Saccharomycotina</taxon>
        <taxon>Pichiomycetes</taxon>
        <taxon>Pachysolenaceae</taxon>
        <taxon>Pachysolen</taxon>
    </lineage>
</organism>
<dbReference type="InterPro" id="IPR056553">
    <property type="entry name" value="KH_Mug60-KHD4"/>
</dbReference>
<sequence length="953" mass="110055">MTDQEKIIVTIPFYYFSFTKPDSKSLIYENIEHVRWELVNNNLNVNNLTFIKTYIIELKAKYANENVDIILNDSRLDESNKFVINIIGFDISLVNEIKAKLLQNYNRIVKKDDFLFINKVRDNYLFSETGHLKKEFTSSLDNICKYCKISISIQQKDLNNFGINFISFYTASIMAENRIRLAIDSLNPILYVDYIDLKSVSILPLIGGIKFNNFKQIVKQTNCHLYLPNVLSTVSVNNDISENEVETKIFITGLKSQVFLTKHLLSKLIKNFTNVDNTKTTNLFIKNCLANTTKKDLIILLNHEDEPLQQIIYNNGCFIQLSSLGSESKDETIIHFQASNSEAIENSINEVMALFGNYYNVICNLDSVDPGYINNFISEILFKTNNIITLNGKQLKICGPRSDIKRSVSTLNSLQFSNNSAFSNIKYQIELDNEERDFIGGKKNGKMLKIMNNSKVALKILAYTEHNFIIELHASTLNDSIIGLKLLEDELPTTLTFNVPESFHRQIIGVGGSTVQTIMRKYNVFIKFSNTFVYENSNTTNAEQMFSPVQSFIRKDNVIIKCPSKNGCNVPYAQLELKKLVENCSNSNYYSTFIKLSRSSWRLLSNNSIGINNETLKLNENTSNSNFINDLEKRTNTLINYSQFEPSNSIELLEIKGIDKNSVECSKIFEKDYMPLNYEFKLSFNKDFYKIYLFDKNGKASLQKFGIDQKNVGYKFLNQIIVPFKIMYNIEVQAFYDPKLENDEEDLFNNNKSKENDLENTTRTSLLTISNNVKNYCSELRFDDFNNNNNGTAVNPQFHSIILTFFKESEKHIKDCIEIMTNFLRENNFMIIDKAMVENKSYIVNGSCFKHLQNNKENFCFQQQPSQPEPIQPPRLQPTFTANHQQLLQSQQEVTNQDLTYSYNNNERIPLRSNDTNLQYAINNKLPILNNHQFFSNNNNNKTNTHNTALPKF</sequence>
<dbReference type="EMBL" id="KV454014">
    <property type="protein sequence ID" value="ODV95677.1"/>
    <property type="molecule type" value="Genomic_DNA"/>
</dbReference>
<dbReference type="Pfam" id="PF24563">
    <property type="entry name" value="KH_Mug60-KHD4"/>
    <property type="match status" value="1"/>
</dbReference>
<dbReference type="Pfam" id="PF00013">
    <property type="entry name" value="KH_1"/>
    <property type="match status" value="1"/>
</dbReference>
<evidence type="ECO:0000259" key="2">
    <source>
        <dbReference type="SMART" id="SM00322"/>
    </source>
</evidence>
<dbReference type="InterPro" id="IPR004088">
    <property type="entry name" value="KH_dom_type_1"/>
</dbReference>
<feature type="domain" description="K Homology" evidence="2">
    <location>
        <begin position="175"/>
        <end position="270"/>
    </location>
</feature>
<protein>
    <recommendedName>
        <fullName evidence="2">K Homology domain-containing protein</fullName>
    </recommendedName>
</protein>
<dbReference type="SMART" id="SM00322">
    <property type="entry name" value="KH"/>
    <property type="match status" value="2"/>
</dbReference>
<evidence type="ECO:0000313" key="4">
    <source>
        <dbReference type="Proteomes" id="UP000094236"/>
    </source>
</evidence>
<accession>A0A1E4TVB9</accession>
<dbReference type="InterPro" id="IPR004087">
    <property type="entry name" value="KH_dom"/>
</dbReference>
<dbReference type="InterPro" id="IPR036612">
    <property type="entry name" value="KH_dom_type_1_sf"/>
</dbReference>
<dbReference type="PROSITE" id="PS50084">
    <property type="entry name" value="KH_TYPE_1"/>
    <property type="match status" value="1"/>
</dbReference>